<feature type="compositionally biased region" description="Basic and acidic residues" evidence="1">
    <location>
        <begin position="749"/>
        <end position="762"/>
    </location>
</feature>
<evidence type="ECO:0000313" key="2">
    <source>
        <dbReference type="EMBL" id="KAF5687911.1"/>
    </source>
</evidence>
<evidence type="ECO:0000256" key="1">
    <source>
        <dbReference type="SAM" id="MobiDB-lite"/>
    </source>
</evidence>
<feature type="region of interest" description="Disordered" evidence="1">
    <location>
        <begin position="674"/>
        <end position="762"/>
    </location>
</feature>
<protein>
    <submittedName>
        <fullName evidence="2">Uncharacterized protein</fullName>
    </submittedName>
</protein>
<organism evidence="2 3">
    <name type="scientific">Fusarium denticulatum</name>
    <dbReference type="NCBI Taxonomy" id="48507"/>
    <lineage>
        <taxon>Eukaryota</taxon>
        <taxon>Fungi</taxon>
        <taxon>Dikarya</taxon>
        <taxon>Ascomycota</taxon>
        <taxon>Pezizomycotina</taxon>
        <taxon>Sordariomycetes</taxon>
        <taxon>Hypocreomycetidae</taxon>
        <taxon>Hypocreales</taxon>
        <taxon>Nectriaceae</taxon>
        <taxon>Fusarium</taxon>
        <taxon>Fusarium fujikuroi species complex</taxon>
    </lineage>
</organism>
<dbReference type="EMBL" id="JAAOAK010000127">
    <property type="protein sequence ID" value="KAF5687911.1"/>
    <property type="molecule type" value="Genomic_DNA"/>
</dbReference>
<feature type="region of interest" description="Disordered" evidence="1">
    <location>
        <begin position="991"/>
        <end position="1011"/>
    </location>
</feature>
<reference evidence="2 3" key="1">
    <citation type="submission" date="2020-05" db="EMBL/GenBank/DDBJ databases">
        <title>Identification and distribution of gene clusters putatively required for synthesis of sphingolipid metabolism inhibitors in phylogenetically diverse species of the filamentous fungus Fusarium.</title>
        <authorList>
            <person name="Kim H.-S."/>
            <person name="Busman M."/>
            <person name="Brown D.W."/>
            <person name="Divon H."/>
            <person name="Uhlig S."/>
            <person name="Proctor R.H."/>
        </authorList>
    </citation>
    <scope>NUCLEOTIDE SEQUENCE [LARGE SCALE GENOMIC DNA]</scope>
    <source>
        <strain evidence="2 3">NRRL 25311</strain>
    </source>
</reference>
<name>A0A8H5UEX8_9HYPO</name>
<feature type="region of interest" description="Disordered" evidence="1">
    <location>
        <begin position="815"/>
        <end position="840"/>
    </location>
</feature>
<feature type="compositionally biased region" description="Low complexity" evidence="1">
    <location>
        <begin position="817"/>
        <end position="834"/>
    </location>
</feature>
<proteinExistence type="predicted"/>
<feature type="compositionally biased region" description="Low complexity" evidence="1">
    <location>
        <begin position="717"/>
        <end position="731"/>
    </location>
</feature>
<comment type="caution">
    <text evidence="2">The sequence shown here is derived from an EMBL/GenBank/DDBJ whole genome shotgun (WGS) entry which is preliminary data.</text>
</comment>
<feature type="compositionally biased region" description="Acidic residues" evidence="1">
    <location>
        <begin position="993"/>
        <end position="1008"/>
    </location>
</feature>
<dbReference type="AlphaFoldDB" id="A0A8H5UEX8"/>
<feature type="region of interest" description="Disordered" evidence="1">
    <location>
        <begin position="1073"/>
        <end position="1111"/>
    </location>
</feature>
<dbReference type="Proteomes" id="UP000562682">
    <property type="component" value="Unassembled WGS sequence"/>
</dbReference>
<gene>
    <name evidence="2" type="ORF">FDENT_5201</name>
</gene>
<accession>A0A8H5UEX8</accession>
<sequence length="1111" mass="125405">MQLLRGDRGDTSSTSSRSYGGFGASEPRLFEFSERGRSVAPKCIEMSKQHPEEFLNYLQQAWKRDKIYAKENPDSMFDIKAIRVLCQDGKFRPLGNSYIPLPKLHYLRNRYMLEGEPFPFLRLEPPIRSEGGFGQWRCLRAFAKYHDDLDFFLEMLVRIRRTKASTVEFPRRILELYLRIQAECEDSKDPAASQQKVRNTFEKEQLVYVHPIWRPLSECLLEDTCEISSTLSKSPVFPVPSDWDASKSELVSLREFYTQTLRLQNASYRTIVDVLEKRDFDAELDPADLWLTDELYRALDKMRLDLSPDDAADLKLAFAEKAIIAIAPGEAVTWLNAADCTWSPKLESSEINDLSKHYPELHDFFVNFLDVKQNDSGLIFDTLMNVSSLSPDCSRDNTARGLLVAVSQRIPEFGHIFDKERFARSNVFPVSTADGVLLCASTMEFSVADRQNLKEAFTGKLNLLDFDPKTVWMLDNLLVWAGLDSRYLSKHVEDQGPADENFKSIELPYELSSKADQLLRIAVHFKSPRTTTPKATSWLRETLEHSEVRLASGFQSQLIYRSGSAFITAVNPMGGLDIKDTVGFTVYADDENWEILKQTVLPRRLLEWIMTDPETNAVGSVSEQAVSLVRSILNIPVGREHVIPKILDAEGIVDLELLEASPYWRVNSERVPDTTITTKSDKLRPAKTLDEDDDEPSPAYTQGESYHAREDLADSKTTYAAPGTTTYAEPGLTTKISSAERGMTTKAGDLTKDTKQDALRDRLPISKRGLERRHSEKSAWEEEFVVNEATLIDFSGEDLPKVPCFLAPPSHLHPHSRIISSTSHPHSSASPHTTSDGKRATQSIMGGISLSSCPGCAEKFQDDMERHKENPEYQNPTMQRIISSISKNFAQVTKDMSVLLANNLAIIVQGELRRMSSSVAAHITLCSAYKTLGFYHSHPRVKRIDYPAWFFLASLSSFWDVEFPADKIIYPSNKSEEEQELLFIASPLADRVEPEDEGQDEPEDEKSDTEDHVIALTTESSAPTPMSELEKLENRLANVEAHFLVIRSQLKLQSELIEEGIKAIREMAKSLQAEKGQNGLSREEAEAEISSYELVPRSVNSDDGAVEDEVD</sequence>
<feature type="region of interest" description="Disordered" evidence="1">
    <location>
        <begin position="1"/>
        <end position="22"/>
    </location>
</feature>
<evidence type="ECO:0000313" key="3">
    <source>
        <dbReference type="Proteomes" id="UP000562682"/>
    </source>
</evidence>
<feature type="compositionally biased region" description="Basic and acidic residues" evidence="1">
    <location>
        <begin position="1"/>
        <end position="10"/>
    </location>
</feature>
<keyword evidence="3" id="KW-1185">Reference proteome</keyword>
<feature type="compositionally biased region" description="Basic and acidic residues" evidence="1">
    <location>
        <begin position="679"/>
        <end position="689"/>
    </location>
</feature>